<keyword evidence="3" id="KW-1185">Reference proteome</keyword>
<keyword evidence="1" id="KW-1133">Transmembrane helix</keyword>
<feature type="transmembrane region" description="Helical" evidence="1">
    <location>
        <begin position="35"/>
        <end position="53"/>
    </location>
</feature>
<evidence type="ECO:0000256" key="1">
    <source>
        <dbReference type="SAM" id="Phobius"/>
    </source>
</evidence>
<keyword evidence="1" id="KW-0812">Transmembrane</keyword>
<evidence type="ECO:0008006" key="4">
    <source>
        <dbReference type="Google" id="ProtNLM"/>
    </source>
</evidence>
<dbReference type="AlphaFoldDB" id="A0AA41QFY6"/>
<comment type="caution">
    <text evidence="2">The sequence shown here is derived from an EMBL/GenBank/DDBJ whole genome shotgun (WGS) entry which is preliminary data.</text>
</comment>
<gene>
    <name evidence="2" type="ORF">L1785_15555</name>
</gene>
<accession>A0AA41QFY6</accession>
<name>A0AA41QFY6_9MICO</name>
<evidence type="ECO:0000313" key="2">
    <source>
        <dbReference type="EMBL" id="MCF4122393.1"/>
    </source>
</evidence>
<organism evidence="2 3">
    <name type="scientific">Antribacter soli</name>
    <dbReference type="NCBI Taxonomy" id="2910976"/>
    <lineage>
        <taxon>Bacteria</taxon>
        <taxon>Bacillati</taxon>
        <taxon>Actinomycetota</taxon>
        <taxon>Actinomycetes</taxon>
        <taxon>Micrococcales</taxon>
        <taxon>Promicromonosporaceae</taxon>
        <taxon>Antribacter</taxon>
    </lineage>
</organism>
<dbReference type="EMBL" id="JAKGSG010000042">
    <property type="protein sequence ID" value="MCF4122393.1"/>
    <property type="molecule type" value="Genomic_DNA"/>
</dbReference>
<reference evidence="2" key="1">
    <citation type="submission" date="2022-01" db="EMBL/GenBank/DDBJ databases">
        <title>Antribacter sp. nov., isolated from Guizhou of China.</title>
        <authorList>
            <person name="Chengliang C."/>
            <person name="Ya Z."/>
        </authorList>
    </citation>
    <scope>NUCLEOTIDE SEQUENCE</scope>
    <source>
        <strain evidence="2">KLBMP 9083</strain>
    </source>
</reference>
<keyword evidence="1" id="KW-0472">Membrane</keyword>
<evidence type="ECO:0000313" key="3">
    <source>
        <dbReference type="Proteomes" id="UP001165405"/>
    </source>
</evidence>
<dbReference type="RefSeq" id="WP_236090190.1">
    <property type="nucleotide sequence ID" value="NZ_JAKGSG010000042.1"/>
</dbReference>
<proteinExistence type="predicted"/>
<sequence length="245" mass="24653">MSYAPSVPVDRIVPGPLPEPVAARLRRPSWRDPRLVVGVVLVALSVALGSWAVSSAGHTVPLYVADGPLTPGEPLDRSALRTVEVRIAAGTDRYLRADEPLPQGLLALRAVGEGELVARSALGSGVDVRSVAVPVGTALSDRIRPGAVVDLWFVPEPPVAADAVREEPTLLAAAVVVEQVDRAEGALVVAGGSTLHALIPAEHLPAVLAALADAGSVAVVPVAGALTDAPGAGGDGAPAGAGEGR</sequence>
<protein>
    <recommendedName>
        <fullName evidence="4">SAF domain-containing protein</fullName>
    </recommendedName>
</protein>
<dbReference type="Proteomes" id="UP001165405">
    <property type="component" value="Unassembled WGS sequence"/>
</dbReference>